<feature type="domain" description="Insertion element IS402-like" evidence="1">
    <location>
        <begin position="10"/>
        <end position="68"/>
    </location>
</feature>
<keyword evidence="3" id="KW-1185">Reference proteome</keyword>
<dbReference type="PANTHER" id="PTHR30007">
    <property type="entry name" value="PHP DOMAIN PROTEIN"/>
    <property type="match status" value="1"/>
</dbReference>
<dbReference type="EMBL" id="JAURUR010000039">
    <property type="protein sequence ID" value="MDP9766616.1"/>
    <property type="molecule type" value="Genomic_DNA"/>
</dbReference>
<evidence type="ECO:0000259" key="1">
    <source>
        <dbReference type="Pfam" id="PF13340"/>
    </source>
</evidence>
<dbReference type="InterPro" id="IPR025161">
    <property type="entry name" value="IS402-like_dom"/>
</dbReference>
<dbReference type="Pfam" id="PF13340">
    <property type="entry name" value="DUF4096"/>
    <property type="match status" value="1"/>
</dbReference>
<name>A0ABT9MJH2_9DEIO</name>
<dbReference type="PANTHER" id="PTHR30007:SF0">
    <property type="entry name" value="TRANSPOSASE"/>
    <property type="match status" value="1"/>
</dbReference>
<reference evidence="2 3" key="1">
    <citation type="submission" date="2023-07" db="EMBL/GenBank/DDBJ databases">
        <title>Genomic Encyclopedia of Type Strains, Phase IV (KMG-IV): sequencing the most valuable type-strain genomes for metagenomic binning, comparative biology and taxonomic classification.</title>
        <authorList>
            <person name="Goeker M."/>
        </authorList>
    </citation>
    <scope>NUCLEOTIDE SEQUENCE [LARGE SCALE GENOMIC DNA]</scope>
    <source>
        <strain evidence="2 3">NIO-1023</strain>
    </source>
</reference>
<dbReference type="Proteomes" id="UP001232163">
    <property type="component" value="Unassembled WGS sequence"/>
</dbReference>
<gene>
    <name evidence="2" type="ORF">QO006_004083</name>
</gene>
<dbReference type="RefSeq" id="WP_370568106.1">
    <property type="nucleotide sequence ID" value="NZ_JAURUR010000039.1"/>
</dbReference>
<evidence type="ECO:0000313" key="3">
    <source>
        <dbReference type="Proteomes" id="UP001232163"/>
    </source>
</evidence>
<accession>A0ABT9MJH2</accession>
<protein>
    <submittedName>
        <fullName evidence="2">Transposase</fullName>
    </submittedName>
</protein>
<comment type="caution">
    <text evidence="2">The sequence shown here is derived from an EMBL/GenBank/DDBJ whole genome shotgun (WGS) entry which is preliminary data.</text>
</comment>
<organism evidence="2 3">
    <name type="scientific">Deinococcus enclensis</name>
    <dbReference type="NCBI Taxonomy" id="1049582"/>
    <lineage>
        <taxon>Bacteria</taxon>
        <taxon>Thermotogati</taxon>
        <taxon>Deinococcota</taxon>
        <taxon>Deinococci</taxon>
        <taxon>Deinococcales</taxon>
        <taxon>Deinococcaceae</taxon>
        <taxon>Deinococcus</taxon>
    </lineage>
</organism>
<evidence type="ECO:0000313" key="2">
    <source>
        <dbReference type="EMBL" id="MDP9766616.1"/>
    </source>
</evidence>
<sequence>MTRPAYPNDLTDAEWNVLRPLLPPEAPVGRPRKWSLREILDGIFYLLRGGIAWRAMPHDFPPWQTIYHAV</sequence>
<proteinExistence type="predicted"/>